<reference evidence="4 5" key="1">
    <citation type="journal article" date="2015" name="BMC Genomics">
        <title>Genome mining reveals unlocked bioactive potential of marine Gram-negative bacteria.</title>
        <authorList>
            <person name="Machado H."/>
            <person name="Sonnenschein E.C."/>
            <person name="Melchiorsen J."/>
            <person name="Gram L."/>
        </authorList>
    </citation>
    <scope>NUCLEOTIDE SEQUENCE [LARGE SCALE GENOMIC DNA]</scope>
    <source>
        <strain evidence="4 5">S4054</strain>
    </source>
</reference>
<gene>
    <name evidence="4" type="ORF">N479_04280</name>
</gene>
<dbReference type="PANTHER" id="PTHR42776">
    <property type="entry name" value="SERINE PEPTIDASE S9 FAMILY MEMBER"/>
    <property type="match status" value="1"/>
</dbReference>
<dbReference type="SUPFAM" id="SSF82171">
    <property type="entry name" value="DPP6 N-terminal domain-like"/>
    <property type="match status" value="1"/>
</dbReference>
<dbReference type="EMBL" id="AUXW01000024">
    <property type="protein sequence ID" value="KKE85521.1"/>
    <property type="molecule type" value="Genomic_DNA"/>
</dbReference>
<dbReference type="RefSeq" id="WP_145924964.1">
    <property type="nucleotide sequence ID" value="NZ_AUXW01000024.1"/>
</dbReference>
<dbReference type="GO" id="GO:0006508">
    <property type="term" value="P:proteolysis"/>
    <property type="evidence" value="ECO:0007669"/>
    <property type="project" value="InterPro"/>
</dbReference>
<dbReference type="Pfam" id="PF00326">
    <property type="entry name" value="Peptidase_S9"/>
    <property type="match status" value="1"/>
</dbReference>
<sequence>MFLKILCTVFLLSISFDLLAESHQANSASKPIPLSHFSKGEEYASVQLSPSGKYISFISKVDGKNMLGVLSAENFSMLSAIRFESNAQVGNYHWVNAERIVVQKEYLKGWTDQPHYYGELYSVNADGSSGKYLVGYQGGKQTGSRISKATALYGTSYVLDPLVHDERHMLIYTVPWTASKEPLARVYRVNVKSGKRKRVTRAPGRNAQFLTDHLGNLRFAATWNGKMTGEIYQKNQKGSGWQPLEIPDSLQNITLYALDHKGESVYLTGSKQGEPDALYKFSLKQKELTLIYQDEDVSPTKIWVDPVSKELFAIELDPGYPTYAFTDEKVPLSNSIKSLLKSIPGHQLHIVSSTLDGTKHVVFANNDRNPGDYYLFDQKNKKMSYLFSARAWIDPELMAETKPVSFQSRDGNEVHGYLTLPTNKEAKNLPLVVMPHGGPHGVRDYWQYETQSQLFASRGMAVLRVNFRGSGGYGRKFTELGYLEWGRNIQYDILDGVDHVVKAGYVDPDNMCIFGESFGGYSALQSTVIAPNKFKCAIGVVGVYDLTQLFKNGDVASSDTGQGYLKMVLGDNVKQLREYSPALNAEKVTAPVLIIHGGDDVRAPVAQAEAMVNALKSANKPVSYYLFETEGHGFYKEKHRLDYFNQLISFLEKHLNLEHD</sequence>
<evidence type="ECO:0000256" key="2">
    <source>
        <dbReference type="SAM" id="SignalP"/>
    </source>
</evidence>
<comment type="caution">
    <text evidence="4">The sequence shown here is derived from an EMBL/GenBank/DDBJ whole genome shotgun (WGS) entry which is preliminary data.</text>
</comment>
<dbReference type="FunFam" id="3.40.50.1820:FF:000442">
    <property type="entry name" value="Subfamily S9C unassigned peptidase"/>
    <property type="match status" value="1"/>
</dbReference>
<dbReference type="InterPro" id="IPR001375">
    <property type="entry name" value="Peptidase_S9_cat"/>
</dbReference>
<dbReference type="SUPFAM" id="SSF53474">
    <property type="entry name" value="alpha/beta-Hydrolases"/>
    <property type="match status" value="1"/>
</dbReference>
<dbReference type="PANTHER" id="PTHR42776:SF27">
    <property type="entry name" value="DIPEPTIDYL PEPTIDASE FAMILY MEMBER 6"/>
    <property type="match status" value="1"/>
</dbReference>
<proteinExistence type="predicted"/>
<keyword evidence="1" id="KW-0378">Hydrolase</keyword>
<evidence type="ECO:0000256" key="1">
    <source>
        <dbReference type="ARBA" id="ARBA00022801"/>
    </source>
</evidence>
<feature type="chain" id="PRO_5002499838" description="Peptidase S9 prolyl oligopeptidase catalytic domain-containing protein" evidence="2">
    <location>
        <begin position="21"/>
        <end position="660"/>
    </location>
</feature>
<dbReference type="GO" id="GO:0004252">
    <property type="term" value="F:serine-type endopeptidase activity"/>
    <property type="evidence" value="ECO:0007669"/>
    <property type="project" value="TreeGrafter"/>
</dbReference>
<name>A0A0F6AI90_9GAMM</name>
<evidence type="ECO:0000313" key="4">
    <source>
        <dbReference type="EMBL" id="KKE85521.1"/>
    </source>
</evidence>
<evidence type="ECO:0000313" key="5">
    <source>
        <dbReference type="Proteomes" id="UP000033434"/>
    </source>
</evidence>
<accession>A0A0F6AI90</accession>
<dbReference type="PATRIC" id="fig|1129367.4.peg.373"/>
<organism evidence="4 5">
    <name type="scientific">Pseudoalteromonas luteoviolacea S4054</name>
    <dbReference type="NCBI Taxonomy" id="1129367"/>
    <lineage>
        <taxon>Bacteria</taxon>
        <taxon>Pseudomonadati</taxon>
        <taxon>Pseudomonadota</taxon>
        <taxon>Gammaproteobacteria</taxon>
        <taxon>Alteromonadales</taxon>
        <taxon>Pseudoalteromonadaceae</taxon>
        <taxon>Pseudoalteromonas</taxon>
    </lineage>
</organism>
<protein>
    <recommendedName>
        <fullName evidence="3">Peptidase S9 prolyl oligopeptidase catalytic domain-containing protein</fullName>
    </recommendedName>
</protein>
<dbReference type="Gene3D" id="3.40.50.1820">
    <property type="entry name" value="alpha/beta hydrolase"/>
    <property type="match status" value="1"/>
</dbReference>
<feature type="domain" description="Peptidase S9 prolyl oligopeptidase catalytic" evidence="3">
    <location>
        <begin position="446"/>
        <end position="656"/>
    </location>
</feature>
<evidence type="ECO:0000259" key="3">
    <source>
        <dbReference type="Pfam" id="PF00326"/>
    </source>
</evidence>
<dbReference type="Proteomes" id="UP000033434">
    <property type="component" value="Unassembled WGS sequence"/>
</dbReference>
<dbReference type="InterPro" id="IPR029058">
    <property type="entry name" value="AB_hydrolase_fold"/>
</dbReference>
<dbReference type="AlphaFoldDB" id="A0A0F6AI90"/>
<feature type="signal peptide" evidence="2">
    <location>
        <begin position="1"/>
        <end position="20"/>
    </location>
</feature>
<keyword evidence="2" id="KW-0732">Signal</keyword>